<comment type="function">
    <text evidence="2">Catalyzes the dismutation of two molecules of 6,7-dimethyl-8-ribityllumazine, resulting in the formation of riboflavin and 5-amino-6-(D-ribitylamino)uracil.</text>
</comment>
<dbReference type="PANTHER" id="PTHR21098:SF12">
    <property type="entry name" value="RIBOFLAVIN SYNTHASE"/>
    <property type="match status" value="1"/>
</dbReference>
<feature type="repeat" description="Lumazine-binding" evidence="11">
    <location>
        <begin position="1"/>
        <end position="96"/>
    </location>
</feature>
<keyword evidence="9" id="KW-0677">Repeat</keyword>
<evidence type="ECO:0000256" key="1">
    <source>
        <dbReference type="ARBA" id="ARBA00000968"/>
    </source>
</evidence>
<dbReference type="EC" id="2.5.1.9" evidence="5 10"/>
<keyword evidence="8" id="KW-0808">Transferase</keyword>
<dbReference type="AlphaFoldDB" id="A0A1I5W7X0"/>
<evidence type="ECO:0000256" key="4">
    <source>
        <dbReference type="ARBA" id="ARBA00011233"/>
    </source>
</evidence>
<evidence type="ECO:0000313" key="14">
    <source>
        <dbReference type="Proteomes" id="UP000198734"/>
    </source>
</evidence>
<evidence type="ECO:0000256" key="6">
    <source>
        <dbReference type="ARBA" id="ARBA00013950"/>
    </source>
</evidence>
<feature type="domain" description="Lumazine-binding" evidence="12">
    <location>
        <begin position="97"/>
        <end position="193"/>
    </location>
</feature>
<dbReference type="InterPro" id="IPR017938">
    <property type="entry name" value="Riboflavin_synthase-like_b-brl"/>
</dbReference>
<reference evidence="14" key="1">
    <citation type="submission" date="2016-10" db="EMBL/GenBank/DDBJ databases">
        <authorList>
            <person name="Varghese N."/>
            <person name="Submissions S."/>
        </authorList>
    </citation>
    <scope>NUCLEOTIDE SEQUENCE [LARGE SCALE GENOMIC DNA]</scope>
    <source>
        <strain evidence="14">DSM 11706</strain>
    </source>
</reference>
<comment type="catalytic activity">
    <reaction evidence="1">
        <text>2 6,7-dimethyl-8-(1-D-ribityl)lumazine + H(+) = 5-amino-6-(D-ribitylamino)uracil + riboflavin</text>
        <dbReference type="Rhea" id="RHEA:20772"/>
        <dbReference type="ChEBI" id="CHEBI:15378"/>
        <dbReference type="ChEBI" id="CHEBI:15934"/>
        <dbReference type="ChEBI" id="CHEBI:57986"/>
        <dbReference type="ChEBI" id="CHEBI:58201"/>
        <dbReference type="EC" id="2.5.1.9"/>
    </reaction>
</comment>
<evidence type="ECO:0000313" key="13">
    <source>
        <dbReference type="EMBL" id="SFQ15838.1"/>
    </source>
</evidence>
<protein>
    <recommendedName>
        <fullName evidence="6 10">Riboflavin synthase</fullName>
        <ecNumber evidence="5 10">2.5.1.9</ecNumber>
    </recommendedName>
</protein>
<comment type="subunit">
    <text evidence="4">Homotrimer.</text>
</comment>
<evidence type="ECO:0000256" key="9">
    <source>
        <dbReference type="ARBA" id="ARBA00022737"/>
    </source>
</evidence>
<evidence type="ECO:0000256" key="2">
    <source>
        <dbReference type="ARBA" id="ARBA00002803"/>
    </source>
</evidence>
<dbReference type="GO" id="GO:0004746">
    <property type="term" value="F:riboflavin synthase activity"/>
    <property type="evidence" value="ECO:0007669"/>
    <property type="project" value="UniProtKB-UniRule"/>
</dbReference>
<dbReference type="RefSeq" id="WP_093535001.1">
    <property type="nucleotide sequence ID" value="NZ_FOXU01000001.1"/>
</dbReference>
<dbReference type="SUPFAM" id="SSF63380">
    <property type="entry name" value="Riboflavin synthase domain-like"/>
    <property type="match status" value="2"/>
</dbReference>
<dbReference type="CDD" id="cd00402">
    <property type="entry name" value="Riboflavin_synthase_like"/>
    <property type="match status" value="1"/>
</dbReference>
<dbReference type="Gene3D" id="2.40.30.20">
    <property type="match status" value="2"/>
</dbReference>
<evidence type="ECO:0000256" key="5">
    <source>
        <dbReference type="ARBA" id="ARBA00012827"/>
    </source>
</evidence>
<dbReference type="STRING" id="126156.SAMN05421670_1146"/>
<sequence length="211" mass="23016">MFTGIVEELGTIKNVQTSASSMQLIIRAKRILEDIKLGDSIAVNGVCLTVIAFSRFEFTVDVMPETFYATTTKLLNSSSVVNLERALEANGRFGGHFVTGHVDGVGTILKKRHAANAVYIDIIVSEEASHFCIPKGSITIDGTSLTIFDLNKSTVTVSLIPHTNKETVLGMKKAGELVNIEGDMLGKYVHQFSTKKNESTITQDFLQQNGF</sequence>
<gene>
    <name evidence="13" type="ORF">SAMN05421670_1146</name>
</gene>
<dbReference type="PROSITE" id="PS51177">
    <property type="entry name" value="LUMAZINE_BIND"/>
    <property type="match status" value="2"/>
</dbReference>
<dbReference type="GO" id="GO:0009231">
    <property type="term" value="P:riboflavin biosynthetic process"/>
    <property type="evidence" value="ECO:0007669"/>
    <property type="project" value="UniProtKB-KW"/>
</dbReference>
<dbReference type="Proteomes" id="UP000198734">
    <property type="component" value="Unassembled WGS sequence"/>
</dbReference>
<keyword evidence="7" id="KW-0686">Riboflavin biosynthesis</keyword>
<evidence type="ECO:0000259" key="12">
    <source>
        <dbReference type="PROSITE" id="PS51177"/>
    </source>
</evidence>
<dbReference type="OrthoDB" id="9788537at2"/>
<dbReference type="InterPro" id="IPR026017">
    <property type="entry name" value="Lumazine-bd_dom"/>
</dbReference>
<dbReference type="FunFam" id="2.40.30.20:FF:000004">
    <property type="entry name" value="Riboflavin synthase, alpha subunit"/>
    <property type="match status" value="1"/>
</dbReference>
<evidence type="ECO:0000256" key="3">
    <source>
        <dbReference type="ARBA" id="ARBA00004887"/>
    </source>
</evidence>
<feature type="domain" description="Lumazine-binding" evidence="12">
    <location>
        <begin position="1"/>
        <end position="96"/>
    </location>
</feature>
<feature type="repeat" description="Lumazine-binding" evidence="11">
    <location>
        <begin position="97"/>
        <end position="193"/>
    </location>
</feature>
<accession>A0A1I5W7X0</accession>
<proteinExistence type="predicted"/>
<dbReference type="PIRSF" id="PIRSF000498">
    <property type="entry name" value="Riboflavin_syn_A"/>
    <property type="match status" value="1"/>
</dbReference>
<dbReference type="NCBIfam" id="NF006767">
    <property type="entry name" value="PRK09289.1"/>
    <property type="match status" value="1"/>
</dbReference>
<evidence type="ECO:0000256" key="10">
    <source>
        <dbReference type="NCBIfam" id="TIGR00187"/>
    </source>
</evidence>
<evidence type="ECO:0000256" key="7">
    <source>
        <dbReference type="ARBA" id="ARBA00022619"/>
    </source>
</evidence>
<keyword evidence="14" id="KW-1185">Reference proteome</keyword>
<dbReference type="Pfam" id="PF00677">
    <property type="entry name" value="Lum_binding"/>
    <property type="match status" value="2"/>
</dbReference>
<organism evidence="13 14">
    <name type="scientific">Psychrobacillus psychrotolerans</name>
    <dbReference type="NCBI Taxonomy" id="126156"/>
    <lineage>
        <taxon>Bacteria</taxon>
        <taxon>Bacillati</taxon>
        <taxon>Bacillota</taxon>
        <taxon>Bacilli</taxon>
        <taxon>Bacillales</taxon>
        <taxon>Bacillaceae</taxon>
        <taxon>Psychrobacillus</taxon>
    </lineage>
</organism>
<dbReference type="FunFam" id="2.40.30.20:FF:000003">
    <property type="entry name" value="Riboflavin synthase, alpha subunit"/>
    <property type="match status" value="1"/>
</dbReference>
<dbReference type="NCBIfam" id="TIGR00187">
    <property type="entry name" value="ribE"/>
    <property type="match status" value="1"/>
</dbReference>
<dbReference type="EMBL" id="FOXU01000001">
    <property type="protein sequence ID" value="SFQ15838.1"/>
    <property type="molecule type" value="Genomic_DNA"/>
</dbReference>
<dbReference type="InterPro" id="IPR001783">
    <property type="entry name" value="Lumazine-bd"/>
</dbReference>
<evidence type="ECO:0000256" key="11">
    <source>
        <dbReference type="PROSITE-ProRule" id="PRU00524"/>
    </source>
</evidence>
<name>A0A1I5W7X0_9BACI</name>
<dbReference type="PANTHER" id="PTHR21098">
    <property type="entry name" value="RIBOFLAVIN SYNTHASE ALPHA CHAIN"/>
    <property type="match status" value="1"/>
</dbReference>
<comment type="pathway">
    <text evidence="3">Cofactor biosynthesis; riboflavin biosynthesis; riboflavin from 2-hydroxy-3-oxobutyl phosphate and 5-amino-6-(D-ribitylamino)uracil: step 2/2.</text>
</comment>
<evidence type="ECO:0000256" key="8">
    <source>
        <dbReference type="ARBA" id="ARBA00022679"/>
    </source>
</evidence>
<dbReference type="InterPro" id="IPR023366">
    <property type="entry name" value="ATP_synth_asu-like_sf"/>
</dbReference>